<evidence type="ECO:0000256" key="1">
    <source>
        <dbReference type="ARBA" id="ARBA00002919"/>
    </source>
</evidence>
<dbReference type="Gene3D" id="3.40.50.720">
    <property type="entry name" value="NAD(P)-binding Rossmann-like Domain"/>
    <property type="match status" value="1"/>
</dbReference>
<dbReference type="SUPFAM" id="SSF51735">
    <property type="entry name" value="NAD(P)-binding Rossmann-fold domains"/>
    <property type="match status" value="1"/>
</dbReference>
<dbReference type="SUPFAM" id="SSF48179">
    <property type="entry name" value="6-phosphogluconate dehydrogenase C-terminal domain-like"/>
    <property type="match status" value="1"/>
</dbReference>
<comment type="similarity">
    <text evidence="3 11">Belongs to the ketopantoate reductase family.</text>
</comment>
<feature type="domain" description="Ketopantoate reductase N-terminal" evidence="12">
    <location>
        <begin position="3"/>
        <end position="145"/>
    </location>
</feature>
<organism evidence="14 15">
    <name type="scientific">Peribacillus deserti</name>
    <dbReference type="NCBI Taxonomy" id="673318"/>
    <lineage>
        <taxon>Bacteria</taxon>
        <taxon>Bacillati</taxon>
        <taxon>Bacillota</taxon>
        <taxon>Bacilli</taxon>
        <taxon>Bacillales</taxon>
        <taxon>Bacillaceae</taxon>
        <taxon>Peribacillus</taxon>
    </lineage>
</organism>
<keyword evidence="6 11" id="KW-0566">Pantothenate biosynthesis</keyword>
<dbReference type="InterPro" id="IPR008927">
    <property type="entry name" value="6-PGluconate_DH-like_C_sf"/>
</dbReference>
<protein>
    <recommendedName>
        <fullName evidence="5 11">2-dehydropantoate 2-reductase</fullName>
        <ecNumber evidence="4 11">1.1.1.169</ecNumber>
    </recommendedName>
    <alternativeName>
        <fullName evidence="9 11">Ketopantoate reductase</fullName>
    </alternativeName>
</protein>
<dbReference type="Pfam" id="PF08546">
    <property type="entry name" value="ApbA_C"/>
    <property type="match status" value="1"/>
</dbReference>
<reference evidence="14 15" key="1">
    <citation type="submission" date="2021-01" db="EMBL/GenBank/DDBJ databases">
        <title>Genomic Encyclopedia of Type Strains, Phase IV (KMG-IV): sequencing the most valuable type-strain genomes for metagenomic binning, comparative biology and taxonomic classification.</title>
        <authorList>
            <person name="Goeker M."/>
        </authorList>
    </citation>
    <scope>NUCLEOTIDE SEQUENCE [LARGE SCALE GENOMIC DNA]</scope>
    <source>
        <strain evidence="14 15">DSM 105482</strain>
    </source>
</reference>
<dbReference type="InterPro" id="IPR013328">
    <property type="entry name" value="6PGD_dom2"/>
</dbReference>
<feature type="domain" description="Ketopantoate reductase C-terminal" evidence="13">
    <location>
        <begin position="171"/>
        <end position="288"/>
    </location>
</feature>
<evidence type="ECO:0000256" key="2">
    <source>
        <dbReference type="ARBA" id="ARBA00004994"/>
    </source>
</evidence>
<comment type="caution">
    <text evidence="14">The sequence shown here is derived from an EMBL/GenBank/DDBJ whole genome shotgun (WGS) entry which is preliminary data.</text>
</comment>
<evidence type="ECO:0000256" key="6">
    <source>
        <dbReference type="ARBA" id="ARBA00022655"/>
    </source>
</evidence>
<proteinExistence type="inferred from homology"/>
<sequence>MKIGIIGGGSIGLLFAAYLSQINEVTLYTRTEKQADIIAEHGVKLLQGDHARIARVSALPIQEIEAHTDLLIVCVKSYHLIEVLPHIKNHYAALLFLQNGMSHLNQLDGLPHHSIGIGIVEHGALKLNDHTVKHTGLGVTRAAAFRGSTSFYDLEAEGNLFPFIIEQDYYGMMLKKLIVNACINPLTAVLGAPNGALMENAHYYSLFQSLLKEIIHIFNIDEKKEMQEYIERICMRTALNKSSMLRDIEEKRLTEIDAILGFVIEQASIRKKEPALAKLLYSMVKGKELQGEERD</sequence>
<comment type="pathway">
    <text evidence="2 11">Cofactor biosynthesis; (R)-pantothenate biosynthesis; (R)-pantoate from 3-methyl-2-oxobutanoate: step 2/2.</text>
</comment>
<comment type="catalytic activity">
    <reaction evidence="10 11">
        <text>(R)-pantoate + NADP(+) = 2-dehydropantoate + NADPH + H(+)</text>
        <dbReference type="Rhea" id="RHEA:16233"/>
        <dbReference type="ChEBI" id="CHEBI:11561"/>
        <dbReference type="ChEBI" id="CHEBI:15378"/>
        <dbReference type="ChEBI" id="CHEBI:15980"/>
        <dbReference type="ChEBI" id="CHEBI:57783"/>
        <dbReference type="ChEBI" id="CHEBI:58349"/>
        <dbReference type="EC" id="1.1.1.169"/>
    </reaction>
</comment>
<gene>
    <name evidence="14" type="ORF">JOC77_001804</name>
</gene>
<evidence type="ECO:0000256" key="3">
    <source>
        <dbReference type="ARBA" id="ARBA00007870"/>
    </source>
</evidence>
<dbReference type="Proteomes" id="UP000823486">
    <property type="component" value="Unassembled WGS sequence"/>
</dbReference>
<name>A0ABS2QI31_9BACI</name>
<keyword evidence="7 11" id="KW-0521">NADP</keyword>
<dbReference type="PANTHER" id="PTHR43765:SF2">
    <property type="entry name" value="2-DEHYDROPANTOATE 2-REDUCTASE"/>
    <property type="match status" value="1"/>
</dbReference>
<dbReference type="PANTHER" id="PTHR43765">
    <property type="entry name" value="2-DEHYDROPANTOATE 2-REDUCTASE-RELATED"/>
    <property type="match status" value="1"/>
</dbReference>
<dbReference type="Gene3D" id="1.10.1040.10">
    <property type="entry name" value="N-(1-d-carboxylethyl)-l-norvaline Dehydrogenase, domain 2"/>
    <property type="match status" value="1"/>
</dbReference>
<evidence type="ECO:0000256" key="4">
    <source>
        <dbReference type="ARBA" id="ARBA00013014"/>
    </source>
</evidence>
<dbReference type="NCBIfam" id="TIGR00745">
    <property type="entry name" value="apbA_panE"/>
    <property type="match status" value="1"/>
</dbReference>
<dbReference type="InterPro" id="IPR013752">
    <property type="entry name" value="KPA_reductase"/>
</dbReference>
<dbReference type="EC" id="1.1.1.169" evidence="4 11"/>
<dbReference type="InterPro" id="IPR013332">
    <property type="entry name" value="KPR_N"/>
</dbReference>
<dbReference type="NCBIfam" id="NF005093">
    <property type="entry name" value="PRK06522.2-4"/>
    <property type="match status" value="1"/>
</dbReference>
<dbReference type="InterPro" id="IPR003710">
    <property type="entry name" value="ApbA"/>
</dbReference>
<dbReference type="RefSeq" id="WP_204541799.1">
    <property type="nucleotide sequence ID" value="NZ_JAFBFI010000006.1"/>
</dbReference>
<dbReference type="EMBL" id="JAFBFI010000006">
    <property type="protein sequence ID" value="MBM7692374.1"/>
    <property type="molecule type" value="Genomic_DNA"/>
</dbReference>
<dbReference type="InterPro" id="IPR050838">
    <property type="entry name" value="Ketopantoate_reductase"/>
</dbReference>
<keyword evidence="15" id="KW-1185">Reference proteome</keyword>
<dbReference type="InterPro" id="IPR036291">
    <property type="entry name" value="NAD(P)-bd_dom_sf"/>
</dbReference>
<evidence type="ECO:0000256" key="11">
    <source>
        <dbReference type="RuleBase" id="RU362068"/>
    </source>
</evidence>
<evidence type="ECO:0000313" key="14">
    <source>
        <dbReference type="EMBL" id="MBM7692374.1"/>
    </source>
</evidence>
<keyword evidence="8 11" id="KW-0560">Oxidoreductase</keyword>
<evidence type="ECO:0000313" key="15">
    <source>
        <dbReference type="Proteomes" id="UP000823486"/>
    </source>
</evidence>
<dbReference type="Pfam" id="PF02558">
    <property type="entry name" value="ApbA"/>
    <property type="match status" value="1"/>
</dbReference>
<evidence type="ECO:0000256" key="7">
    <source>
        <dbReference type="ARBA" id="ARBA00022857"/>
    </source>
</evidence>
<evidence type="ECO:0000256" key="10">
    <source>
        <dbReference type="ARBA" id="ARBA00048793"/>
    </source>
</evidence>
<evidence type="ECO:0000259" key="12">
    <source>
        <dbReference type="Pfam" id="PF02558"/>
    </source>
</evidence>
<accession>A0ABS2QI31</accession>
<comment type="function">
    <text evidence="1 11">Catalyzes the NADPH-dependent reduction of ketopantoate into pantoic acid.</text>
</comment>
<evidence type="ECO:0000256" key="9">
    <source>
        <dbReference type="ARBA" id="ARBA00032024"/>
    </source>
</evidence>
<dbReference type="GO" id="GO:0008677">
    <property type="term" value="F:2-dehydropantoate 2-reductase activity"/>
    <property type="evidence" value="ECO:0007669"/>
    <property type="project" value="UniProtKB-EC"/>
</dbReference>
<evidence type="ECO:0000256" key="8">
    <source>
        <dbReference type="ARBA" id="ARBA00023002"/>
    </source>
</evidence>
<evidence type="ECO:0000256" key="5">
    <source>
        <dbReference type="ARBA" id="ARBA00019465"/>
    </source>
</evidence>
<evidence type="ECO:0000259" key="13">
    <source>
        <dbReference type="Pfam" id="PF08546"/>
    </source>
</evidence>